<gene>
    <name evidence="2" type="ORF">KSP40_PGU019689</name>
</gene>
<keyword evidence="3" id="KW-1185">Reference proteome</keyword>
<feature type="transmembrane region" description="Helical" evidence="1">
    <location>
        <begin position="78"/>
        <end position="99"/>
    </location>
</feature>
<dbReference type="Proteomes" id="UP001412067">
    <property type="component" value="Unassembled WGS sequence"/>
</dbReference>
<keyword evidence="1" id="KW-0472">Membrane</keyword>
<evidence type="ECO:0000313" key="2">
    <source>
        <dbReference type="EMBL" id="KAK8950154.1"/>
    </source>
</evidence>
<sequence length="226" mass="24663">MTDYIATQESIVPSFHQGQISPSPGKGSSDNLQLLLKRSSRDLHGKGSSGIEADDLHGKGSCCERSPECGDGAAPSQALAFSAIVVSVACGFLLCSSLFCDSPLFRPLLLWFLFSGKAVLSCWGFNQAELCLHSLSSATPRSLRRCSSITPLTTIHINYFTRSNISPPRYCHHPCSITLFLQSINMSTVAILCWFSFPLGSQYQMLLLDLDQDMFALPRIIFTTSA</sequence>
<comment type="caution">
    <text evidence="2">The sequence shown here is derived from an EMBL/GenBank/DDBJ whole genome shotgun (WGS) entry which is preliminary data.</text>
</comment>
<dbReference type="EMBL" id="JBBWWR010000015">
    <property type="protein sequence ID" value="KAK8950154.1"/>
    <property type="molecule type" value="Genomic_DNA"/>
</dbReference>
<proteinExistence type="predicted"/>
<reference evidence="2 3" key="1">
    <citation type="journal article" date="2022" name="Nat. Plants">
        <title>Genomes of leafy and leafless Platanthera orchids illuminate the evolution of mycoheterotrophy.</title>
        <authorList>
            <person name="Li M.H."/>
            <person name="Liu K.W."/>
            <person name="Li Z."/>
            <person name="Lu H.C."/>
            <person name="Ye Q.L."/>
            <person name="Zhang D."/>
            <person name="Wang J.Y."/>
            <person name="Li Y.F."/>
            <person name="Zhong Z.M."/>
            <person name="Liu X."/>
            <person name="Yu X."/>
            <person name="Liu D.K."/>
            <person name="Tu X.D."/>
            <person name="Liu B."/>
            <person name="Hao Y."/>
            <person name="Liao X.Y."/>
            <person name="Jiang Y.T."/>
            <person name="Sun W.H."/>
            <person name="Chen J."/>
            <person name="Chen Y.Q."/>
            <person name="Ai Y."/>
            <person name="Zhai J.W."/>
            <person name="Wu S.S."/>
            <person name="Zhou Z."/>
            <person name="Hsiao Y.Y."/>
            <person name="Wu W.L."/>
            <person name="Chen Y.Y."/>
            <person name="Lin Y.F."/>
            <person name="Hsu J.L."/>
            <person name="Li C.Y."/>
            <person name="Wang Z.W."/>
            <person name="Zhao X."/>
            <person name="Zhong W.Y."/>
            <person name="Ma X.K."/>
            <person name="Ma L."/>
            <person name="Huang J."/>
            <person name="Chen G.Z."/>
            <person name="Huang M.Z."/>
            <person name="Huang L."/>
            <person name="Peng D.H."/>
            <person name="Luo Y.B."/>
            <person name="Zou S.Q."/>
            <person name="Chen S.P."/>
            <person name="Lan S."/>
            <person name="Tsai W.C."/>
            <person name="Van de Peer Y."/>
            <person name="Liu Z.J."/>
        </authorList>
    </citation>
    <scope>NUCLEOTIDE SEQUENCE [LARGE SCALE GENOMIC DNA]</scope>
    <source>
        <strain evidence="2">Lor288</strain>
    </source>
</reference>
<name>A0ABR2LUM5_9ASPA</name>
<accession>A0ABR2LUM5</accession>
<evidence type="ECO:0000313" key="3">
    <source>
        <dbReference type="Proteomes" id="UP001412067"/>
    </source>
</evidence>
<keyword evidence="1" id="KW-1133">Transmembrane helix</keyword>
<protein>
    <submittedName>
        <fullName evidence="2">Uncharacterized protein</fullName>
    </submittedName>
</protein>
<evidence type="ECO:0000256" key="1">
    <source>
        <dbReference type="SAM" id="Phobius"/>
    </source>
</evidence>
<organism evidence="2 3">
    <name type="scientific">Platanthera guangdongensis</name>
    <dbReference type="NCBI Taxonomy" id="2320717"/>
    <lineage>
        <taxon>Eukaryota</taxon>
        <taxon>Viridiplantae</taxon>
        <taxon>Streptophyta</taxon>
        <taxon>Embryophyta</taxon>
        <taxon>Tracheophyta</taxon>
        <taxon>Spermatophyta</taxon>
        <taxon>Magnoliopsida</taxon>
        <taxon>Liliopsida</taxon>
        <taxon>Asparagales</taxon>
        <taxon>Orchidaceae</taxon>
        <taxon>Orchidoideae</taxon>
        <taxon>Orchideae</taxon>
        <taxon>Orchidinae</taxon>
        <taxon>Platanthera</taxon>
    </lineage>
</organism>
<keyword evidence="1" id="KW-0812">Transmembrane</keyword>